<protein>
    <submittedName>
        <fullName evidence="1">Uncharacterized protein</fullName>
    </submittedName>
</protein>
<evidence type="ECO:0000313" key="1">
    <source>
        <dbReference type="EMBL" id="KAJ8126778.1"/>
    </source>
</evidence>
<dbReference type="EMBL" id="JAPUUL010001701">
    <property type="protein sequence ID" value="KAJ8126778.1"/>
    <property type="molecule type" value="Genomic_DNA"/>
</dbReference>
<accession>A0ACC2JHR5</accession>
<name>A0ACC2JHR5_9PEZI</name>
<comment type="caution">
    <text evidence="1">The sequence shown here is derived from an EMBL/GenBank/DDBJ whole genome shotgun (WGS) entry which is preliminary data.</text>
</comment>
<proteinExistence type="predicted"/>
<organism evidence="1 2">
    <name type="scientific">Lasiodiplodia mahajangana</name>
    <dbReference type="NCBI Taxonomy" id="1108764"/>
    <lineage>
        <taxon>Eukaryota</taxon>
        <taxon>Fungi</taxon>
        <taxon>Dikarya</taxon>
        <taxon>Ascomycota</taxon>
        <taxon>Pezizomycotina</taxon>
        <taxon>Dothideomycetes</taxon>
        <taxon>Dothideomycetes incertae sedis</taxon>
        <taxon>Botryosphaeriales</taxon>
        <taxon>Botryosphaeriaceae</taxon>
        <taxon>Lasiodiplodia</taxon>
    </lineage>
</organism>
<sequence>MEACLPAMALSRASQPMIPAGARSPAMLQPAMPIAIPMATATATATERAATSLDTQAAVPLCPSSEG</sequence>
<evidence type="ECO:0000313" key="2">
    <source>
        <dbReference type="Proteomes" id="UP001153332"/>
    </source>
</evidence>
<gene>
    <name evidence="1" type="ORF">O1611_g6860</name>
</gene>
<keyword evidence="2" id="KW-1185">Reference proteome</keyword>
<reference evidence="1" key="1">
    <citation type="submission" date="2022-12" db="EMBL/GenBank/DDBJ databases">
        <title>Genome Sequence of Lasiodiplodia mahajangana.</title>
        <authorList>
            <person name="Buettner E."/>
        </authorList>
    </citation>
    <scope>NUCLEOTIDE SEQUENCE</scope>
    <source>
        <strain evidence="1">VT137</strain>
    </source>
</reference>
<dbReference type="Proteomes" id="UP001153332">
    <property type="component" value="Unassembled WGS sequence"/>
</dbReference>